<feature type="signal peptide" evidence="1">
    <location>
        <begin position="1"/>
        <end position="20"/>
    </location>
</feature>
<dbReference type="Proteomes" id="UP000502502">
    <property type="component" value="Chromosome"/>
</dbReference>
<evidence type="ECO:0000256" key="1">
    <source>
        <dbReference type="SAM" id="SignalP"/>
    </source>
</evidence>
<dbReference type="RefSeq" id="WP_166091852.1">
    <property type="nucleotide sequence ID" value="NZ_CP049871.1"/>
</dbReference>
<gene>
    <name evidence="2" type="ORF">G7078_00345</name>
</gene>
<evidence type="ECO:0000313" key="3">
    <source>
        <dbReference type="Proteomes" id="UP000502502"/>
    </source>
</evidence>
<dbReference type="KEGG" id="ssin:G7078_00345"/>
<accession>A0A6G7ZK91</accession>
<evidence type="ECO:0000313" key="2">
    <source>
        <dbReference type="EMBL" id="QIL01394.1"/>
    </source>
</evidence>
<keyword evidence="3" id="KW-1185">Reference proteome</keyword>
<proteinExistence type="predicted"/>
<feature type="chain" id="PRO_5026304668" evidence="1">
    <location>
        <begin position="21"/>
        <end position="178"/>
    </location>
</feature>
<reference evidence="2 3" key="1">
    <citation type="submission" date="2020-03" db="EMBL/GenBank/DDBJ databases">
        <title>Sphingomonas sp. nov., isolated from fish.</title>
        <authorList>
            <person name="Hyun D.-W."/>
            <person name="Bae J.-W."/>
        </authorList>
    </citation>
    <scope>NUCLEOTIDE SEQUENCE [LARGE SCALE GENOMIC DNA]</scope>
    <source>
        <strain evidence="2 3">HDW15C</strain>
    </source>
</reference>
<name>A0A6G7ZK91_9SPHN</name>
<protein>
    <submittedName>
        <fullName evidence="2">Uncharacterized protein</fullName>
    </submittedName>
</protein>
<keyword evidence="1" id="KW-0732">Signal</keyword>
<dbReference type="EMBL" id="CP049871">
    <property type="protein sequence ID" value="QIL01394.1"/>
    <property type="molecule type" value="Genomic_DNA"/>
</dbReference>
<sequence>MKKQLFVIAALFVAAVPALAQVVPVKILRPVAPGVQVRQIQQAPGYNPVLVDPANDPDRARALIAKLQKDKRAMREKMQTTLLELQNARTTIDEMTRVGGSLVRAQCVSSTLSRTTSGVEENCAASGYMCAGTEGTCHRSCTTSSQCAAGFVCDTGASRCVTPPPPADDSCDSFWDFC</sequence>
<organism evidence="2 3">
    <name type="scientific">Sphingomonas sinipercae</name>
    <dbReference type="NCBI Taxonomy" id="2714944"/>
    <lineage>
        <taxon>Bacteria</taxon>
        <taxon>Pseudomonadati</taxon>
        <taxon>Pseudomonadota</taxon>
        <taxon>Alphaproteobacteria</taxon>
        <taxon>Sphingomonadales</taxon>
        <taxon>Sphingomonadaceae</taxon>
        <taxon>Sphingomonas</taxon>
    </lineage>
</organism>
<dbReference type="AlphaFoldDB" id="A0A6G7ZK91"/>